<feature type="chain" id="PRO_5013040291" evidence="1">
    <location>
        <begin position="18"/>
        <end position="134"/>
    </location>
</feature>
<gene>
    <name evidence="2" type="primary">obp5</name>
</gene>
<dbReference type="InterPro" id="IPR006170">
    <property type="entry name" value="PBP/GOBP"/>
</dbReference>
<dbReference type="Gene3D" id="1.10.238.20">
    <property type="entry name" value="Pheromone/general odorant binding protein domain"/>
    <property type="match status" value="1"/>
</dbReference>
<sequence length="134" mass="15012">MMKLGFILSCVIFGALAASLSEEEKKLQEIHDKCQADPATYVDHELLHHLAENIDNPKVGAHMLCESKAVGLQKQNGELDLNVIKQKISLTVSDKVKVERLVKECAVKKETPEKTAVNLFMCLDKDGVTYFHEF</sequence>
<dbReference type="Pfam" id="PF01395">
    <property type="entry name" value="PBP_GOBP"/>
    <property type="match status" value="1"/>
</dbReference>
<dbReference type="GO" id="GO:0005549">
    <property type="term" value="F:odorant binding"/>
    <property type="evidence" value="ECO:0007669"/>
    <property type="project" value="InterPro"/>
</dbReference>
<evidence type="ECO:0000256" key="1">
    <source>
        <dbReference type="SAM" id="SignalP"/>
    </source>
</evidence>
<protein>
    <submittedName>
        <fullName evidence="2">Odorant-binding protein 5</fullName>
    </submittedName>
</protein>
<dbReference type="SMART" id="SM00708">
    <property type="entry name" value="PhBP"/>
    <property type="match status" value="1"/>
</dbReference>
<dbReference type="EMBL" id="KF977558">
    <property type="protein sequence ID" value="AIX97020.1"/>
    <property type="molecule type" value="mRNA"/>
</dbReference>
<reference evidence="2" key="1">
    <citation type="journal article" date="2014" name="Comp. Biochem. Physiol. Part D Genomics Proteomics">
        <title>Analysis of chemosensory gene families in the beetle Monochamus alternatus and its parasitoid Dastarcus helophoroides.</title>
        <authorList>
            <person name="Wang J."/>
            <person name="Li D.Z."/>
            <person name="Min S.F."/>
            <person name="Mi F."/>
            <person name="Zhou S.S."/>
            <person name="Wang M.Q."/>
        </authorList>
    </citation>
    <scope>NUCLEOTIDE SEQUENCE</scope>
</reference>
<accession>A0A1I9HZL0</accession>
<dbReference type="SUPFAM" id="SSF47565">
    <property type="entry name" value="Insect pheromone/odorant-binding proteins"/>
    <property type="match status" value="1"/>
</dbReference>
<keyword evidence="1" id="KW-0732">Signal</keyword>
<organism evidence="2">
    <name type="scientific">Monochamus alternatus</name>
    <name type="common">Japanese pine sawyer beetle</name>
    <dbReference type="NCBI Taxonomy" id="192382"/>
    <lineage>
        <taxon>Eukaryota</taxon>
        <taxon>Metazoa</taxon>
        <taxon>Ecdysozoa</taxon>
        <taxon>Arthropoda</taxon>
        <taxon>Hexapoda</taxon>
        <taxon>Insecta</taxon>
        <taxon>Pterygota</taxon>
        <taxon>Neoptera</taxon>
        <taxon>Endopterygota</taxon>
        <taxon>Coleoptera</taxon>
        <taxon>Polyphaga</taxon>
        <taxon>Cucujiformia</taxon>
        <taxon>Chrysomeloidea</taxon>
        <taxon>Cerambycidae</taxon>
        <taxon>Lamiinae</taxon>
        <taxon>Monochamini</taxon>
        <taxon>Monochamus</taxon>
    </lineage>
</organism>
<proteinExistence type="evidence at transcript level"/>
<name>A0A1I9HZL0_MONAT</name>
<feature type="signal peptide" evidence="1">
    <location>
        <begin position="1"/>
        <end position="17"/>
    </location>
</feature>
<dbReference type="AlphaFoldDB" id="A0A1I9HZL0"/>
<evidence type="ECO:0000313" key="2">
    <source>
        <dbReference type="EMBL" id="AIX97020.1"/>
    </source>
</evidence>
<dbReference type="InterPro" id="IPR036728">
    <property type="entry name" value="PBP_GOBP_sf"/>
</dbReference>
<dbReference type="CDD" id="cd23992">
    <property type="entry name" value="PBP_GOBP"/>
    <property type="match status" value="1"/>
</dbReference>